<organism evidence="4">
    <name type="scientific">Sediminibacterium sp. KACHI17</name>
    <dbReference type="NCBI Taxonomy" id="1751071"/>
    <lineage>
        <taxon>Bacteria</taxon>
        <taxon>Pseudomonadati</taxon>
        <taxon>Bacteroidota</taxon>
        <taxon>Chitinophagia</taxon>
        <taxon>Chitinophagales</taxon>
        <taxon>Chitinophagaceae</taxon>
        <taxon>Sediminibacterium</taxon>
    </lineage>
</organism>
<proteinExistence type="predicted"/>
<dbReference type="Gene3D" id="2.40.50.1020">
    <property type="entry name" value="LytTr DNA-binding domain"/>
    <property type="match status" value="1"/>
</dbReference>
<evidence type="ECO:0000259" key="2">
    <source>
        <dbReference type="PROSITE" id="PS50110"/>
    </source>
</evidence>
<gene>
    <name evidence="4" type="ORF">KACHI17_00100</name>
</gene>
<dbReference type="SUPFAM" id="SSF52172">
    <property type="entry name" value="CheY-like"/>
    <property type="match status" value="1"/>
</dbReference>
<accession>A0AAT9GER7</accession>
<dbReference type="GO" id="GO:0000156">
    <property type="term" value="F:phosphorelay response regulator activity"/>
    <property type="evidence" value="ECO:0007669"/>
    <property type="project" value="TreeGrafter"/>
</dbReference>
<dbReference type="PROSITE" id="PS50110">
    <property type="entry name" value="RESPONSE_REGULATORY"/>
    <property type="match status" value="1"/>
</dbReference>
<dbReference type="Pfam" id="PF00072">
    <property type="entry name" value="Response_reg"/>
    <property type="match status" value="1"/>
</dbReference>
<keyword evidence="4" id="KW-0238">DNA-binding</keyword>
<dbReference type="Pfam" id="PF04397">
    <property type="entry name" value="LytTR"/>
    <property type="match status" value="1"/>
</dbReference>
<dbReference type="Gene3D" id="3.40.50.2300">
    <property type="match status" value="1"/>
</dbReference>
<dbReference type="PANTHER" id="PTHR45526">
    <property type="entry name" value="TRANSCRIPTIONAL REGULATORY PROTEIN DPIA"/>
    <property type="match status" value="1"/>
</dbReference>
<protein>
    <submittedName>
        <fullName evidence="4">LytTR family DNA-binding domain-containing protein</fullName>
    </submittedName>
</protein>
<dbReference type="SMART" id="SM00850">
    <property type="entry name" value="LytTR"/>
    <property type="match status" value="1"/>
</dbReference>
<dbReference type="SMART" id="SM00448">
    <property type="entry name" value="REC"/>
    <property type="match status" value="1"/>
</dbReference>
<dbReference type="InterPro" id="IPR007492">
    <property type="entry name" value="LytTR_DNA-bd_dom"/>
</dbReference>
<evidence type="ECO:0000259" key="3">
    <source>
        <dbReference type="PROSITE" id="PS50930"/>
    </source>
</evidence>
<dbReference type="PANTHER" id="PTHR45526:SF1">
    <property type="entry name" value="TRANSCRIPTIONAL REGULATORY PROTEIN DCUR-RELATED"/>
    <property type="match status" value="1"/>
</dbReference>
<evidence type="ECO:0000256" key="1">
    <source>
        <dbReference type="PROSITE-ProRule" id="PRU00169"/>
    </source>
</evidence>
<dbReference type="InterPro" id="IPR001789">
    <property type="entry name" value="Sig_transdc_resp-reg_receiver"/>
</dbReference>
<feature type="domain" description="HTH LytTR-type" evidence="3">
    <location>
        <begin position="136"/>
        <end position="204"/>
    </location>
</feature>
<evidence type="ECO:0000313" key="4">
    <source>
        <dbReference type="EMBL" id="BFG69129.1"/>
    </source>
</evidence>
<keyword evidence="1" id="KW-0597">Phosphoprotein</keyword>
<feature type="modified residue" description="4-aspartylphosphate" evidence="1">
    <location>
        <position position="56"/>
    </location>
</feature>
<dbReference type="InterPro" id="IPR051271">
    <property type="entry name" value="2C-system_Tx_regulators"/>
</dbReference>
<dbReference type="PROSITE" id="PS50930">
    <property type="entry name" value="HTH_LYTTR"/>
    <property type="match status" value="1"/>
</dbReference>
<dbReference type="AlphaFoldDB" id="A0AAT9GER7"/>
<sequence>MQLYNTIIVEDEPIAAEILSDYISQVPFLKNIAICSDALYAMEILQKEKVDLMFLDIHMPKIKGMEFIKMIKNPPQIIITSAYNEYALQGFELGVLDYLLKPIEFNRFLMAVNKLTHQNNMTSSNQPVFPNEKPSIFFNVNKKRIRVLLDDILFIEGLKEYVKIYTTNGKTIVTKTQLSHLENELGKSGFLRIHRSFIVPKNKIDAYSAADVEIQGRNIPIGRGYKELIQSLMEATNNR</sequence>
<reference evidence="4" key="1">
    <citation type="submission" date="2024-02" db="EMBL/GenBank/DDBJ databases">
        <title>Sediminibacterium planktonica sp. nov. and Sediminibacterium longus sp. nov., isolated from surface lake and river water.</title>
        <authorList>
            <person name="Watanabe K."/>
            <person name="Takemine S."/>
            <person name="Ishii Y."/>
            <person name="Ogata Y."/>
            <person name="Shindo C."/>
            <person name="Suda W."/>
        </authorList>
    </citation>
    <scope>NUCLEOTIDE SEQUENCE</scope>
    <source>
        <strain evidence="4">KACHI17</strain>
    </source>
</reference>
<dbReference type="RefSeq" id="WP_353549479.1">
    <property type="nucleotide sequence ID" value="NZ_AP029612.1"/>
</dbReference>
<dbReference type="InterPro" id="IPR011006">
    <property type="entry name" value="CheY-like_superfamily"/>
</dbReference>
<dbReference type="EMBL" id="AP029612">
    <property type="protein sequence ID" value="BFG69129.1"/>
    <property type="molecule type" value="Genomic_DNA"/>
</dbReference>
<dbReference type="GO" id="GO:0003677">
    <property type="term" value="F:DNA binding"/>
    <property type="evidence" value="ECO:0007669"/>
    <property type="project" value="UniProtKB-KW"/>
</dbReference>
<name>A0AAT9GER7_9BACT</name>
<feature type="domain" description="Response regulatory" evidence="2">
    <location>
        <begin position="5"/>
        <end position="116"/>
    </location>
</feature>